<protein>
    <submittedName>
        <fullName evidence="2">Uncharacterized protein</fullName>
    </submittedName>
</protein>
<proteinExistence type="predicted"/>
<sequence>MRLKRQATKNEKERDKLTTKRYEKEGAGKTEEQGFKTPRPSIVKSPEEAGTSKSAGKPIGVKGEEGKGAGMIGKALKQRKLKDT</sequence>
<comment type="caution">
    <text evidence="2">The sequence shown here is derived from an EMBL/GenBank/DDBJ whole genome shotgun (WGS) entry which is preliminary data.</text>
</comment>
<organism evidence="2 3">
    <name type="scientific">Trichomalopsis sarcophagae</name>
    <dbReference type="NCBI Taxonomy" id="543379"/>
    <lineage>
        <taxon>Eukaryota</taxon>
        <taxon>Metazoa</taxon>
        <taxon>Ecdysozoa</taxon>
        <taxon>Arthropoda</taxon>
        <taxon>Hexapoda</taxon>
        <taxon>Insecta</taxon>
        <taxon>Pterygota</taxon>
        <taxon>Neoptera</taxon>
        <taxon>Endopterygota</taxon>
        <taxon>Hymenoptera</taxon>
        <taxon>Apocrita</taxon>
        <taxon>Proctotrupomorpha</taxon>
        <taxon>Chalcidoidea</taxon>
        <taxon>Pteromalidae</taxon>
        <taxon>Pteromalinae</taxon>
        <taxon>Trichomalopsis</taxon>
    </lineage>
</organism>
<name>A0A232EG76_9HYME</name>
<dbReference type="AlphaFoldDB" id="A0A232EG76"/>
<feature type="region of interest" description="Disordered" evidence="1">
    <location>
        <begin position="1"/>
        <end position="84"/>
    </location>
</feature>
<dbReference type="EMBL" id="NNAY01004839">
    <property type="protein sequence ID" value="OXU17356.1"/>
    <property type="molecule type" value="Genomic_DNA"/>
</dbReference>
<evidence type="ECO:0000256" key="1">
    <source>
        <dbReference type="SAM" id="MobiDB-lite"/>
    </source>
</evidence>
<keyword evidence="3" id="KW-1185">Reference proteome</keyword>
<evidence type="ECO:0000313" key="2">
    <source>
        <dbReference type="EMBL" id="OXU17356.1"/>
    </source>
</evidence>
<feature type="compositionally biased region" description="Basic and acidic residues" evidence="1">
    <location>
        <begin position="8"/>
        <end position="34"/>
    </location>
</feature>
<accession>A0A232EG76</accession>
<dbReference type="Proteomes" id="UP000215335">
    <property type="component" value="Unassembled WGS sequence"/>
</dbReference>
<reference evidence="2 3" key="1">
    <citation type="journal article" date="2017" name="Curr. Biol.">
        <title>The Evolution of Venom by Co-option of Single-Copy Genes.</title>
        <authorList>
            <person name="Martinson E.O."/>
            <person name="Mrinalini"/>
            <person name="Kelkar Y.D."/>
            <person name="Chang C.H."/>
            <person name="Werren J.H."/>
        </authorList>
    </citation>
    <scope>NUCLEOTIDE SEQUENCE [LARGE SCALE GENOMIC DNA]</scope>
    <source>
        <strain evidence="2 3">Alberta</strain>
        <tissue evidence="2">Whole body</tissue>
    </source>
</reference>
<evidence type="ECO:0000313" key="3">
    <source>
        <dbReference type="Proteomes" id="UP000215335"/>
    </source>
</evidence>
<gene>
    <name evidence="2" type="ORF">TSAR_002436</name>
</gene>